<evidence type="ECO:0000313" key="3">
    <source>
        <dbReference type="Proteomes" id="UP000753802"/>
    </source>
</evidence>
<keyword evidence="3" id="KW-1185">Reference proteome</keyword>
<proteinExistence type="predicted"/>
<evidence type="ECO:0000256" key="1">
    <source>
        <dbReference type="SAM" id="SignalP"/>
    </source>
</evidence>
<sequence>MLATAFCMVAHMASAQSPAAQTSVELGGKTISVKYSAPSVRGRDIFGAAGLISKETNFPIWRAGANAATAFHTDADLKIGNLDVPKGDYTLFVNIADANNWELVINKQTGQGGLTYKAENDLGRVKMKMSAPGAPIEQLNYKLTLLGNGKASLTLGWEKHIGEVQFTVR</sequence>
<dbReference type="InterPro" id="IPR021314">
    <property type="entry name" value="DUF2911"/>
</dbReference>
<dbReference type="EMBL" id="JAACJS010000002">
    <property type="protein sequence ID" value="NCI49163.1"/>
    <property type="molecule type" value="Genomic_DNA"/>
</dbReference>
<evidence type="ECO:0000313" key="2">
    <source>
        <dbReference type="EMBL" id="NCI49163.1"/>
    </source>
</evidence>
<protein>
    <submittedName>
        <fullName evidence="2">DUF2911 domain-containing protein</fullName>
    </submittedName>
</protein>
<feature type="chain" id="PRO_5047110964" evidence="1">
    <location>
        <begin position="20"/>
        <end position="169"/>
    </location>
</feature>
<dbReference type="Proteomes" id="UP000753802">
    <property type="component" value="Unassembled WGS sequence"/>
</dbReference>
<reference evidence="2 3" key="1">
    <citation type="submission" date="2020-01" db="EMBL/GenBank/DDBJ databases">
        <title>Genome analysis.</title>
        <authorList>
            <person name="Wu S."/>
            <person name="Wang G."/>
        </authorList>
    </citation>
    <scope>NUCLEOTIDE SEQUENCE [LARGE SCALE GENOMIC DNA]</scope>
    <source>
        <strain evidence="2 3">SYL130</strain>
    </source>
</reference>
<feature type="signal peptide" evidence="1">
    <location>
        <begin position="1"/>
        <end position="19"/>
    </location>
</feature>
<organism evidence="2 3">
    <name type="scientific">Sediminibacterium roseum</name>
    <dbReference type="NCBI Taxonomy" id="1978412"/>
    <lineage>
        <taxon>Bacteria</taxon>
        <taxon>Pseudomonadati</taxon>
        <taxon>Bacteroidota</taxon>
        <taxon>Chitinophagia</taxon>
        <taxon>Chitinophagales</taxon>
        <taxon>Chitinophagaceae</taxon>
        <taxon>Sediminibacterium</taxon>
    </lineage>
</organism>
<gene>
    <name evidence="2" type="ORF">GWC95_04460</name>
</gene>
<name>A0ABW9ZVB5_9BACT</name>
<dbReference type="Pfam" id="PF11138">
    <property type="entry name" value="DUF2911"/>
    <property type="match status" value="1"/>
</dbReference>
<accession>A0ABW9ZVB5</accession>
<keyword evidence="1" id="KW-0732">Signal</keyword>
<comment type="caution">
    <text evidence="2">The sequence shown here is derived from an EMBL/GenBank/DDBJ whole genome shotgun (WGS) entry which is preliminary data.</text>
</comment>